<dbReference type="GO" id="GO:0006355">
    <property type="term" value="P:regulation of DNA-templated transcription"/>
    <property type="evidence" value="ECO:0007669"/>
    <property type="project" value="InterPro"/>
</dbReference>
<dbReference type="SUPFAM" id="SSF57903">
    <property type="entry name" value="FYVE/PHD zinc finger"/>
    <property type="match status" value="1"/>
</dbReference>
<evidence type="ECO:0008006" key="15">
    <source>
        <dbReference type="Google" id="ProtNLM"/>
    </source>
</evidence>
<dbReference type="GO" id="GO:0005634">
    <property type="term" value="C:nucleus"/>
    <property type="evidence" value="ECO:0007669"/>
    <property type="project" value="TreeGrafter"/>
</dbReference>
<evidence type="ECO:0000256" key="6">
    <source>
        <dbReference type="ARBA" id="ARBA00023125"/>
    </source>
</evidence>
<dbReference type="Pfam" id="PF13872">
    <property type="entry name" value="AAA_34"/>
    <property type="match status" value="1"/>
</dbReference>
<dbReference type="InterPro" id="IPR039187">
    <property type="entry name" value="SNO_AAA"/>
</dbReference>
<proteinExistence type="inferred from homology"/>
<dbReference type="Gene3D" id="1.10.10.60">
    <property type="entry name" value="Homeodomain-like"/>
    <property type="match status" value="3"/>
</dbReference>
<evidence type="ECO:0000256" key="4">
    <source>
        <dbReference type="ARBA" id="ARBA00022833"/>
    </source>
</evidence>
<dbReference type="PROSITE" id="PS01359">
    <property type="entry name" value="ZF_PHD_1"/>
    <property type="match status" value="1"/>
</dbReference>
<evidence type="ECO:0000256" key="5">
    <source>
        <dbReference type="ARBA" id="ARBA00023015"/>
    </source>
</evidence>
<evidence type="ECO:0000256" key="1">
    <source>
        <dbReference type="ARBA" id="ARBA00006992"/>
    </source>
</evidence>
<keyword evidence="4" id="KW-0862">Zinc</keyword>
<dbReference type="Pfam" id="PF25373">
    <property type="entry name" value="SBNO"/>
    <property type="match status" value="1"/>
</dbReference>
<organism evidence="13 14">
    <name type="scientific">Asparagus officinalis</name>
    <name type="common">Garden asparagus</name>
    <dbReference type="NCBI Taxonomy" id="4686"/>
    <lineage>
        <taxon>Eukaryota</taxon>
        <taxon>Viridiplantae</taxon>
        <taxon>Streptophyta</taxon>
        <taxon>Embryophyta</taxon>
        <taxon>Tracheophyta</taxon>
        <taxon>Spermatophyta</taxon>
        <taxon>Magnoliopsida</taxon>
        <taxon>Liliopsida</taxon>
        <taxon>Asparagales</taxon>
        <taxon>Asparagaceae</taxon>
        <taxon>Asparagoideae</taxon>
        <taxon>Asparagus</taxon>
    </lineage>
</organism>
<dbReference type="PROSITE" id="PS50090">
    <property type="entry name" value="MYB_LIKE"/>
    <property type="match status" value="3"/>
</dbReference>
<feature type="compositionally biased region" description="Basic and acidic residues" evidence="9">
    <location>
        <begin position="26"/>
        <end position="39"/>
    </location>
</feature>
<keyword evidence="2" id="KW-0479">Metal-binding</keyword>
<evidence type="ECO:0000256" key="8">
    <source>
        <dbReference type="PROSITE-ProRule" id="PRU00146"/>
    </source>
</evidence>
<dbReference type="PROSITE" id="PS51294">
    <property type="entry name" value="HTH_MYB"/>
    <property type="match status" value="3"/>
</dbReference>
<sequence length="1855" mass="208137">MAGKDMAGDNDDGDRKLPEELSSQKGDSKEEPSSRRLWTEREDEILEDYVRKNGEGNWNTVQKNTGLRRDDKSCRYRWTHHVRHNLKKGPIITDGSNDGYKSRLPWTPREDEILKDYVKKYGEGKWKAVEKNTGLRRSGRSCENRWRVHLRPDRKKGLFTDEELRTIMRLRDTLGNSWSAIAEQLPGRSAIEIQSYWNSIEGVYRITDSERLQSSTSNVNYNIDFNALREEFINPDRQLQHLKNLNPNPTQSINSTNFSYLEPQAQHQYGIDNSNAVIPIQENTSPLLAGGSDDLDRAPIPAHAYSSWQPESPEQRNRTPNDYVNRTGVQSYDDGLLCENARDVHFTGSTGFPYTSPVAQARPQYDMYNSNQQLAGSSEIFSSPIQEDRSSFINPLSAREYDPQAQAYSFTQPENMLHNRTMYDSIDDLLHENPSSTGCSYTSPVAQAQPQYDMYNSNQQLAGSSEIFRSPIQEDRSSFINPLSAREFDPRAQAYSFTQPENMLHNRTMYDSLDDLLHENPSSTGFSYTSPVAQAQPQNDMYNNNQQLVGSTEILRRPIQEDSSFRNLLPAQGCDESARAPAHAYSSLQQEFVEQGNRMSNEYANESRIPSYDDGLLCGNALDVDYTGSPGLTYTYPLTHGQQQYGVHHNNEQLHASEYDAHAHASEYDARVSEIGHHSMMLNNNVDGLLPENPQGAGFTDSTVAHPMEAQVSTSAQINPNQEHDQSAQFDQRGLQMAAPRNYSVAIDVEREEDEGGPVGETFMDYRPPKLSLGHPHPDPVVETSSLSAVQPPEPTYNLKIMDELENSKALSCLQIETLVYACQRHLQHLENGARAGFFIGDGAGVGKGRTIAGLIWENWHYRRRKSLWISVGSDLKFDARRDLDDVGATCVEVHALNKLPYSKLDSRAVGIKEGVVFLTYSSLIASSEKGRSRLQQLVQWCGSEFDGLVVFDECHKAKNLIPEAGSQPTRTGEAVLDLQARLPEARVVYCSATGASEPRNMGYMARLGLWGSGTCFPKFHDFLGALDKGGVGALELVAMDMKARGMYVCRTLSYKGAEFEVIEAPLEENMMEMYKKAAEFWAELRVELLSASAFLSEEKPTSSQLWRLYWASHQRFFRHMCMSAKVPAAVRLAKQALVDNKCVVIGLQSTGEARTEEAVTKYGAELDDFVSGPRELLLKLVEENYPLPQKPDIVQGEESVRELQRKRHSATPGVSFKGRVRKVAKWKASSDSESDAEAESDSDHESAESDEEFQMCEICNSEEEKKLLLRCSCCGQQVHPACLMPPWTDAIPADWSCYSCKMKTDEYLQARDAYVAELLKRYEAANERKLKIMDIIRSLDLPNNPLDDIIDQLGGPEKVAEMTGRRGMLIRASGGKGVVYQARNTKDVAMEMVNMHEKQLFMDGKKSVAIISEAGSAGVSLQADRRALNQKRRVHLTLELPWSADRAIQQFGRTHRSNQASAPEYRLLFTNLGGERRFASIVAKRLESLGALTQGDRRAGPSLSAYNYDSHYGKKALMMMYRGIMELDPLPVVPPGCSSENPSTIQEFIIKAKAALVSVGIVRDSVLSNGKESGKLSGRIVDSDMHDVGRFLNRILGLPPDIQNRLFELFISILDLIVHKARSEGQFDSGIVDIKANIIELQGPPKTVHVDSLSGASTVLFSFTVDRGITWEFAKNLLDEREKDGLSCTADGFYESKREWMGRRHFMLAYEGSDIGLFKVVRPAIGEVLREMPLTELKSKYRKVSSIEKANKGWLDEYESSSKQCMHGPKCKVGSYCTVGRRLQEVNVLGGLTLPVWGTIEKALSKQARQSHKRVRVVRLETTNDNQRIVGLLIPNAAVESVLQDLSWVHDIDD</sequence>
<dbReference type="PANTHER" id="PTHR12706">
    <property type="entry name" value="STRAWBERRY NOTCH-RELATED"/>
    <property type="match status" value="1"/>
</dbReference>
<name>A0A5P1EJD3_ASPOF</name>
<dbReference type="Gramene" id="ONK65853">
    <property type="protein sequence ID" value="ONK65853"/>
    <property type="gene ID" value="A4U43_C06F1640"/>
</dbReference>
<dbReference type="CDD" id="cd00167">
    <property type="entry name" value="SANT"/>
    <property type="match status" value="3"/>
</dbReference>
<dbReference type="Proteomes" id="UP000243459">
    <property type="component" value="Chromosome 6"/>
</dbReference>
<dbReference type="InterPro" id="IPR026937">
    <property type="entry name" value="SBNO_Helicase_C_dom"/>
</dbReference>
<dbReference type="InterPro" id="IPR057332">
    <property type="entry name" value="SBNO_a/b_dom"/>
</dbReference>
<feature type="region of interest" description="Disordered" evidence="9">
    <location>
        <begin position="1"/>
        <end position="39"/>
    </location>
</feature>
<feature type="domain" description="Myb-like" evidence="11">
    <location>
        <begin position="151"/>
        <end position="201"/>
    </location>
</feature>
<dbReference type="Gene3D" id="3.40.50.300">
    <property type="entry name" value="P-loop containing nucleotide triphosphate hydrolases"/>
    <property type="match status" value="1"/>
</dbReference>
<keyword evidence="7" id="KW-0804">Transcription</keyword>
<evidence type="ECO:0000259" key="11">
    <source>
        <dbReference type="PROSITE" id="PS50090"/>
    </source>
</evidence>
<dbReference type="EMBL" id="CM007386">
    <property type="protein sequence ID" value="ONK65853.1"/>
    <property type="molecule type" value="Genomic_DNA"/>
</dbReference>
<feature type="domain" description="HTH myb-type" evidence="12">
    <location>
        <begin position="155"/>
        <end position="209"/>
    </location>
</feature>
<dbReference type="InterPro" id="IPR011011">
    <property type="entry name" value="Znf_FYVE_PHD"/>
</dbReference>
<dbReference type="GO" id="GO:0042393">
    <property type="term" value="F:histone binding"/>
    <property type="evidence" value="ECO:0007669"/>
    <property type="project" value="TreeGrafter"/>
</dbReference>
<feature type="region of interest" description="Disordered" evidence="9">
    <location>
        <begin position="1228"/>
        <end position="1250"/>
    </location>
</feature>
<evidence type="ECO:0000256" key="3">
    <source>
        <dbReference type="ARBA" id="ARBA00022771"/>
    </source>
</evidence>
<dbReference type="InterPro" id="IPR026741">
    <property type="entry name" value="SNO"/>
</dbReference>
<feature type="domain" description="HTH myb-type" evidence="12">
    <location>
        <begin position="35"/>
        <end position="86"/>
    </location>
</feature>
<keyword evidence="5" id="KW-0805">Transcription regulation</keyword>
<dbReference type="Pfam" id="PF13921">
    <property type="entry name" value="Myb_DNA-bind_6"/>
    <property type="match status" value="1"/>
</dbReference>
<feature type="domain" description="HTH myb-type" evidence="12">
    <location>
        <begin position="101"/>
        <end position="154"/>
    </location>
</feature>
<dbReference type="InterPro" id="IPR027417">
    <property type="entry name" value="P-loop_NTPase"/>
</dbReference>
<dbReference type="InterPro" id="IPR019786">
    <property type="entry name" value="Zinc_finger_PHD-type_CS"/>
</dbReference>
<dbReference type="SUPFAM" id="SSF52540">
    <property type="entry name" value="P-loop containing nucleoside triphosphate hydrolases"/>
    <property type="match status" value="2"/>
</dbReference>
<keyword evidence="6" id="KW-0238">DNA-binding</keyword>
<protein>
    <recommendedName>
        <fullName evidence="15">PHD-type domain-containing protein</fullName>
    </recommendedName>
</protein>
<feature type="domain" description="PHD-type" evidence="10">
    <location>
        <begin position="1254"/>
        <end position="1304"/>
    </location>
</feature>
<keyword evidence="3 8" id="KW-0863">Zinc-finger</keyword>
<dbReference type="InterPro" id="IPR019787">
    <property type="entry name" value="Znf_PHD-finger"/>
</dbReference>
<evidence type="ECO:0000259" key="12">
    <source>
        <dbReference type="PROSITE" id="PS51294"/>
    </source>
</evidence>
<feature type="region of interest" description="Disordered" evidence="9">
    <location>
        <begin position="284"/>
        <end position="322"/>
    </location>
</feature>
<evidence type="ECO:0000256" key="7">
    <source>
        <dbReference type="ARBA" id="ARBA00023163"/>
    </source>
</evidence>
<dbReference type="InterPro" id="IPR009057">
    <property type="entry name" value="Homeodomain-like_sf"/>
</dbReference>
<gene>
    <name evidence="13" type="ORF">A4U43_C06F1640</name>
</gene>
<dbReference type="SMART" id="SM00717">
    <property type="entry name" value="SANT"/>
    <property type="match status" value="3"/>
</dbReference>
<dbReference type="GO" id="GO:0008270">
    <property type="term" value="F:zinc ion binding"/>
    <property type="evidence" value="ECO:0007669"/>
    <property type="project" value="UniProtKB-KW"/>
</dbReference>
<reference evidence="14" key="1">
    <citation type="journal article" date="2017" name="Nat. Commun.">
        <title>The asparagus genome sheds light on the origin and evolution of a young Y chromosome.</title>
        <authorList>
            <person name="Harkess A."/>
            <person name="Zhou J."/>
            <person name="Xu C."/>
            <person name="Bowers J.E."/>
            <person name="Van der Hulst R."/>
            <person name="Ayyampalayam S."/>
            <person name="Mercati F."/>
            <person name="Riccardi P."/>
            <person name="McKain M.R."/>
            <person name="Kakrana A."/>
            <person name="Tang H."/>
            <person name="Ray J."/>
            <person name="Groenendijk J."/>
            <person name="Arikit S."/>
            <person name="Mathioni S.M."/>
            <person name="Nakano M."/>
            <person name="Shan H."/>
            <person name="Telgmann-Rauber A."/>
            <person name="Kanno A."/>
            <person name="Yue Z."/>
            <person name="Chen H."/>
            <person name="Li W."/>
            <person name="Chen Y."/>
            <person name="Xu X."/>
            <person name="Zhang Y."/>
            <person name="Luo S."/>
            <person name="Chen H."/>
            <person name="Gao J."/>
            <person name="Mao Z."/>
            <person name="Pires J.C."/>
            <person name="Luo M."/>
            <person name="Kudrna D."/>
            <person name="Wing R.A."/>
            <person name="Meyers B.C."/>
            <person name="Yi K."/>
            <person name="Kong H."/>
            <person name="Lavrijsen P."/>
            <person name="Sunseri F."/>
            <person name="Falavigna A."/>
            <person name="Ye Y."/>
            <person name="Leebens-Mack J.H."/>
            <person name="Chen G."/>
        </authorList>
    </citation>
    <scope>NUCLEOTIDE SEQUENCE [LARGE SCALE GENOMIC DNA]</scope>
    <source>
        <strain evidence="14">cv. DH0086</strain>
    </source>
</reference>
<comment type="similarity">
    <text evidence="1">Belongs to the SBNO family.</text>
</comment>
<feature type="domain" description="Myb-like" evidence="11">
    <location>
        <begin position="30"/>
        <end position="82"/>
    </location>
</feature>
<dbReference type="PROSITE" id="PS50016">
    <property type="entry name" value="ZF_PHD_2"/>
    <property type="match status" value="1"/>
</dbReference>
<dbReference type="InterPro" id="IPR001005">
    <property type="entry name" value="SANT/Myb"/>
</dbReference>
<evidence type="ECO:0000256" key="2">
    <source>
        <dbReference type="ARBA" id="ARBA00022723"/>
    </source>
</evidence>
<evidence type="ECO:0000259" key="10">
    <source>
        <dbReference type="PROSITE" id="PS50016"/>
    </source>
</evidence>
<feature type="domain" description="Myb-like" evidence="11">
    <location>
        <begin position="98"/>
        <end position="150"/>
    </location>
</feature>
<dbReference type="FunFam" id="3.40.50.300:FF:000342">
    <property type="entry name" value="Protein strawberry notch homolog 2"/>
    <property type="match status" value="1"/>
</dbReference>
<dbReference type="InterPro" id="IPR013083">
    <property type="entry name" value="Znf_RING/FYVE/PHD"/>
</dbReference>
<dbReference type="Pfam" id="PF13871">
    <property type="entry name" value="Helicase_C_4"/>
    <property type="match status" value="1"/>
</dbReference>
<dbReference type="SUPFAM" id="SSF46689">
    <property type="entry name" value="Homeodomain-like"/>
    <property type="match status" value="2"/>
</dbReference>
<evidence type="ECO:0000313" key="13">
    <source>
        <dbReference type="EMBL" id="ONK65853.1"/>
    </source>
</evidence>
<dbReference type="Gene3D" id="3.30.40.10">
    <property type="entry name" value="Zinc/RING finger domain, C3HC4 (zinc finger)"/>
    <property type="match status" value="1"/>
</dbReference>
<accession>A0A5P1EJD3</accession>
<dbReference type="InterPro" id="IPR017930">
    <property type="entry name" value="Myb_dom"/>
</dbReference>
<keyword evidence="14" id="KW-1185">Reference proteome</keyword>
<evidence type="ECO:0000256" key="9">
    <source>
        <dbReference type="SAM" id="MobiDB-lite"/>
    </source>
</evidence>
<evidence type="ECO:0000313" key="14">
    <source>
        <dbReference type="Proteomes" id="UP000243459"/>
    </source>
</evidence>
<dbReference type="PANTHER" id="PTHR12706:SF13">
    <property type="entry name" value="PROTEIN FORGETTER 1"/>
    <property type="match status" value="1"/>
</dbReference>
<dbReference type="GO" id="GO:0031490">
    <property type="term" value="F:chromatin DNA binding"/>
    <property type="evidence" value="ECO:0007669"/>
    <property type="project" value="TreeGrafter"/>
</dbReference>
<dbReference type="Pfam" id="PF00249">
    <property type="entry name" value="Myb_DNA-binding"/>
    <property type="match status" value="1"/>
</dbReference>